<proteinExistence type="predicted"/>
<accession>A0ABS6ALS0</accession>
<evidence type="ECO:0000256" key="1">
    <source>
        <dbReference type="SAM" id="SignalP"/>
    </source>
</evidence>
<dbReference type="CDD" id="cd05379">
    <property type="entry name" value="CAP_bacterial"/>
    <property type="match status" value="1"/>
</dbReference>
<evidence type="ECO:0000313" key="4">
    <source>
        <dbReference type="Proteomes" id="UP001166191"/>
    </source>
</evidence>
<feature type="domain" description="SCP" evidence="2">
    <location>
        <begin position="60"/>
        <end position="175"/>
    </location>
</feature>
<sequence>MTSLTSLLTLVLCGAVLAGCGTATGTSRGKPDPHAVQAAAPGKAACVRTTPAENAEGAQATNAARGQAGLPPVRANMLLAEVAASHACDMATRGLMTHRGSSSTGPGPRVKARGYATRLTAENIAAGPYDLPRVLGEWNRSQGHLDNIMIPQVRDYGIGQAVGADGRTRFWTAIYAAPR</sequence>
<dbReference type="PANTHER" id="PTHR31157">
    <property type="entry name" value="SCP DOMAIN-CONTAINING PROTEIN"/>
    <property type="match status" value="1"/>
</dbReference>
<reference evidence="3" key="1">
    <citation type="submission" date="2021-06" db="EMBL/GenBank/DDBJ databases">
        <title>Paracoccus bacterium XHP0099 sp. nov., isolated from the surface waters of the Yellow Sea.</title>
        <authorList>
            <person name="Xue H."/>
            <person name="Zhang D."/>
        </authorList>
    </citation>
    <scope>NUCLEOTIDE SEQUENCE</scope>
    <source>
        <strain evidence="3">XHP0099</strain>
    </source>
</reference>
<protein>
    <submittedName>
        <fullName evidence="3">CAP domain-containing protein</fullName>
    </submittedName>
</protein>
<evidence type="ECO:0000313" key="3">
    <source>
        <dbReference type="EMBL" id="MBU3031533.1"/>
    </source>
</evidence>
<dbReference type="Proteomes" id="UP001166191">
    <property type="component" value="Unassembled WGS sequence"/>
</dbReference>
<dbReference type="EMBL" id="JAHKNG010000034">
    <property type="protein sequence ID" value="MBU3031533.1"/>
    <property type="molecule type" value="Genomic_DNA"/>
</dbReference>
<name>A0ABS6ALS0_9RHOB</name>
<comment type="caution">
    <text evidence="3">The sequence shown here is derived from an EMBL/GenBank/DDBJ whole genome shotgun (WGS) entry which is preliminary data.</text>
</comment>
<dbReference type="InterPro" id="IPR014044">
    <property type="entry name" value="CAP_dom"/>
</dbReference>
<evidence type="ECO:0000259" key="2">
    <source>
        <dbReference type="Pfam" id="PF00188"/>
    </source>
</evidence>
<keyword evidence="1" id="KW-0732">Signal</keyword>
<feature type="signal peptide" evidence="1">
    <location>
        <begin position="1"/>
        <end position="18"/>
    </location>
</feature>
<feature type="chain" id="PRO_5045328374" evidence="1">
    <location>
        <begin position="19"/>
        <end position="179"/>
    </location>
</feature>
<keyword evidence="4" id="KW-1185">Reference proteome</keyword>
<organism evidence="3 4">
    <name type="scientific">Paracoccus marinaquae</name>
    <dbReference type="NCBI Taxonomy" id="2841926"/>
    <lineage>
        <taxon>Bacteria</taxon>
        <taxon>Pseudomonadati</taxon>
        <taxon>Pseudomonadota</taxon>
        <taxon>Alphaproteobacteria</taxon>
        <taxon>Rhodobacterales</taxon>
        <taxon>Paracoccaceae</taxon>
        <taxon>Paracoccus</taxon>
    </lineage>
</organism>
<dbReference type="RefSeq" id="WP_216034201.1">
    <property type="nucleotide sequence ID" value="NZ_JAHKNG010000034.1"/>
</dbReference>
<dbReference type="Pfam" id="PF00188">
    <property type="entry name" value="CAP"/>
    <property type="match status" value="1"/>
</dbReference>
<gene>
    <name evidence="3" type="ORF">KNW02_15555</name>
</gene>
<dbReference type="PANTHER" id="PTHR31157:SF1">
    <property type="entry name" value="SCP DOMAIN-CONTAINING PROTEIN"/>
    <property type="match status" value="1"/>
</dbReference>